<evidence type="ECO:0000313" key="2">
    <source>
        <dbReference type="EMBL" id="CAG6473720.1"/>
    </source>
</evidence>
<dbReference type="CDD" id="cd19815">
    <property type="entry name" value="Bbox1_HOIP"/>
    <property type="match status" value="1"/>
</dbReference>
<feature type="compositionally biased region" description="Polar residues" evidence="1">
    <location>
        <begin position="14"/>
        <end position="35"/>
    </location>
</feature>
<evidence type="ECO:0000256" key="1">
    <source>
        <dbReference type="SAM" id="MobiDB-lite"/>
    </source>
</evidence>
<feature type="region of interest" description="Disordered" evidence="1">
    <location>
        <begin position="123"/>
        <end position="197"/>
    </location>
</feature>
<sequence length="197" mass="21514">MSGNVPLRSPTPPSMANNLASSRFRSTRSMPSWVTETHDRVGPEPPPPPGNADPEYEVIDVANQQQYSNAPPPIPLKSPDIKRMTVMKCDLCGSGQPTVRCEQCDHNLFCASCDDRYHRHPKRQTHTRTPVEVPNAAASTPTTPSSVKPPLPPKGEAGVGGPLPPPRRNKRPGSFHFPSPLLGRKQDQDQVRCCSIS</sequence>
<feature type="compositionally biased region" description="Low complexity" evidence="1">
    <location>
        <begin position="134"/>
        <end position="146"/>
    </location>
</feature>
<dbReference type="SUPFAM" id="SSF57845">
    <property type="entry name" value="B-box zinc-binding domain"/>
    <property type="match status" value="1"/>
</dbReference>
<dbReference type="AlphaFoldDB" id="A0A8D8BEK3"/>
<feature type="region of interest" description="Disordered" evidence="1">
    <location>
        <begin position="1"/>
        <end position="55"/>
    </location>
</feature>
<protein>
    <submittedName>
        <fullName evidence="2">(northern house mosquito) hypothetical protein</fullName>
    </submittedName>
</protein>
<dbReference type="InterPro" id="IPR047543">
    <property type="entry name" value="Bbox1_RNF31-like"/>
</dbReference>
<proteinExistence type="predicted"/>
<accession>A0A8D8BEK3</accession>
<reference evidence="2" key="1">
    <citation type="submission" date="2021-05" db="EMBL/GenBank/DDBJ databases">
        <authorList>
            <person name="Alioto T."/>
            <person name="Alioto T."/>
            <person name="Gomez Garrido J."/>
        </authorList>
    </citation>
    <scope>NUCLEOTIDE SEQUENCE</scope>
</reference>
<organism evidence="2">
    <name type="scientific">Culex pipiens</name>
    <name type="common">House mosquito</name>
    <dbReference type="NCBI Taxonomy" id="7175"/>
    <lineage>
        <taxon>Eukaryota</taxon>
        <taxon>Metazoa</taxon>
        <taxon>Ecdysozoa</taxon>
        <taxon>Arthropoda</taxon>
        <taxon>Hexapoda</taxon>
        <taxon>Insecta</taxon>
        <taxon>Pterygota</taxon>
        <taxon>Neoptera</taxon>
        <taxon>Endopterygota</taxon>
        <taxon>Diptera</taxon>
        <taxon>Nematocera</taxon>
        <taxon>Culicoidea</taxon>
        <taxon>Culicidae</taxon>
        <taxon>Culicinae</taxon>
        <taxon>Culicini</taxon>
        <taxon>Culex</taxon>
        <taxon>Culex</taxon>
    </lineage>
</organism>
<dbReference type="EMBL" id="HBUE01073243">
    <property type="protein sequence ID" value="CAG6473720.1"/>
    <property type="molecule type" value="Transcribed_RNA"/>
</dbReference>
<name>A0A8D8BEK3_CULPI</name>